<dbReference type="EMBL" id="BIMN01000002">
    <property type="protein sequence ID" value="GCE63405.1"/>
    <property type="molecule type" value="Genomic_DNA"/>
</dbReference>
<accession>A0A478FTI5</accession>
<comment type="caution">
    <text evidence="1">The sequence shown here is derived from an EMBL/GenBank/DDBJ whole genome shotgun (WGS) entry which is preliminary data.</text>
</comment>
<protein>
    <submittedName>
        <fullName evidence="1">Uncharacterized protein</fullName>
    </submittedName>
</protein>
<gene>
    <name evidence="1" type="ORF">MHSWG343_04010</name>
</gene>
<evidence type="ECO:0000313" key="2">
    <source>
        <dbReference type="Proteomes" id="UP000324831"/>
    </source>
</evidence>
<proteinExistence type="predicted"/>
<dbReference type="Proteomes" id="UP000324831">
    <property type="component" value="Unassembled WGS sequence"/>
</dbReference>
<name>A0A478FTI5_9MOLU</name>
<organism evidence="1 2">
    <name type="scientific">Candidatus Mycoplasma haematohominis</name>
    <dbReference type="NCBI Taxonomy" id="1494318"/>
    <lineage>
        <taxon>Bacteria</taxon>
        <taxon>Bacillati</taxon>
        <taxon>Mycoplasmatota</taxon>
        <taxon>Mollicutes</taxon>
        <taxon>Mycoplasmataceae</taxon>
        <taxon>Mycoplasma</taxon>
    </lineage>
</organism>
<dbReference type="AlphaFoldDB" id="A0A478FTI5"/>
<reference evidence="1 2" key="1">
    <citation type="submission" date="2019-01" db="EMBL/GenBank/DDBJ databases">
        <title>Draft genome sequences of Candidatus Mycoplasma haemohominis SWG34-3 identified from a patient with pyrexia, anemia and liver dysfunction.</title>
        <authorList>
            <person name="Sekizuka T."/>
            <person name="Hattori N."/>
            <person name="Katano H."/>
            <person name="Takuma T."/>
            <person name="Ito T."/>
            <person name="Arai N."/>
            <person name="Yanai R."/>
            <person name="Ishii S."/>
            <person name="Miura Y."/>
            <person name="Tokunaga T."/>
            <person name="Watanabe H."/>
            <person name="Nomura N."/>
            <person name="Eguchi J."/>
            <person name="Arai T."/>
            <person name="Hasegawa H."/>
            <person name="Nakamaki T."/>
            <person name="Wakita T."/>
            <person name="Niki Y."/>
            <person name="Kuroda M."/>
        </authorList>
    </citation>
    <scope>NUCLEOTIDE SEQUENCE [LARGE SCALE GENOMIC DNA]</scope>
    <source>
        <strain evidence="1">SWG34-3</strain>
    </source>
</reference>
<sequence length="331" mass="37992">MSIKFIPKFGTSLIAGGGLGVSGFVAYNNTVPKNIQEALEREGIPFIKSISDENARNRAYKAVYIDNEKTIKSDISNVTTSADEAYSKIEKWCNDKLSQKYSGSALNKDREKIINYCSDQVPRTVEGRLRRIEDQKWIKDETNGKDEAYKAIFAIYRYDQKFLDLINGDENTKHTQATEAETGYTRLQTWCEKNLKSEVALVADENLYSYVFWWCKKLDYETTVEEKIKHDYSGWKKASSEWTSIKGIWQHTSEVFSVVDTSKSSSPDGKDISDDKYKNWCDATLKKNIYDKDVYQKEYLIAKSVCADKEIQYKLGEKKSLKEAIEAVKAK</sequence>
<evidence type="ECO:0000313" key="1">
    <source>
        <dbReference type="EMBL" id="GCE63405.1"/>
    </source>
</evidence>